<evidence type="ECO:0000256" key="1">
    <source>
        <dbReference type="SAM" id="SignalP"/>
    </source>
</evidence>
<evidence type="ECO:0000313" key="2">
    <source>
        <dbReference type="EMBL" id="MDI5832542.1"/>
    </source>
</evidence>
<sequence>MKPTIFLVLLSSLYSSQLFAGGWDQVNVVEWSADAVPVSKYSVVPVPEKCSDRAKIELGQNIQSKVIKVDDNTATLTAYFSVNKSPDGKYWVIDSTLSCSATGNSCITNELLKYDPQTTAVVSCMKYKGLTVRMGQNGEPIIESDIPGYQEALKHTHNKAN</sequence>
<organism evidence="2 3">
    <name type="scientific">Shewanella xiamenensis</name>
    <dbReference type="NCBI Taxonomy" id="332186"/>
    <lineage>
        <taxon>Bacteria</taxon>
        <taxon>Pseudomonadati</taxon>
        <taxon>Pseudomonadota</taxon>
        <taxon>Gammaproteobacteria</taxon>
        <taxon>Alteromonadales</taxon>
        <taxon>Shewanellaceae</taxon>
        <taxon>Shewanella</taxon>
    </lineage>
</organism>
<dbReference type="Proteomes" id="UP001159075">
    <property type="component" value="Unassembled WGS sequence"/>
</dbReference>
<protein>
    <submittedName>
        <fullName evidence="2">Uncharacterized protein</fullName>
    </submittedName>
</protein>
<keyword evidence="3" id="KW-1185">Reference proteome</keyword>
<feature type="chain" id="PRO_5046312641" evidence="1">
    <location>
        <begin position="21"/>
        <end position="161"/>
    </location>
</feature>
<feature type="signal peptide" evidence="1">
    <location>
        <begin position="1"/>
        <end position="20"/>
    </location>
</feature>
<keyword evidence="1" id="KW-0732">Signal</keyword>
<evidence type="ECO:0000313" key="3">
    <source>
        <dbReference type="Proteomes" id="UP001159075"/>
    </source>
</evidence>
<dbReference type="EMBL" id="JAOTLW010000013">
    <property type="protein sequence ID" value="MDI5832542.1"/>
    <property type="molecule type" value="Genomic_DNA"/>
</dbReference>
<accession>A0ABT6UF25</accession>
<name>A0ABT6UF25_9GAMM</name>
<proteinExistence type="predicted"/>
<reference evidence="2 3" key="1">
    <citation type="submission" date="2022-09" db="EMBL/GenBank/DDBJ databases">
        <title>The outer-membrane cytochrome OmcA is essential for infection of Shewanella oneidensis by a zebrafish-associated bacteriophage.</title>
        <authorList>
            <person name="Grenfell A.W."/>
            <person name="Intile P."/>
            <person name="Mcfarlane J."/>
            <person name="Leung D."/>
            <person name="Abdalla K."/>
            <person name="Wold M."/>
            <person name="Kees E."/>
            <person name="Gralnick J."/>
        </authorList>
    </citation>
    <scope>NUCLEOTIDE SEQUENCE [LARGE SCALE GENOMIC DNA]</scope>
    <source>
        <strain evidence="2 3">NF-5</strain>
    </source>
</reference>
<dbReference type="RefSeq" id="WP_282679507.1">
    <property type="nucleotide sequence ID" value="NZ_CP106875.1"/>
</dbReference>
<comment type="caution">
    <text evidence="2">The sequence shown here is derived from an EMBL/GenBank/DDBJ whole genome shotgun (WGS) entry which is preliminary data.</text>
</comment>
<gene>
    <name evidence="2" type="ORF">ODY93_13265</name>
</gene>